<evidence type="ECO:0000313" key="3">
    <source>
        <dbReference type="EMBL" id="HJD53738.1"/>
    </source>
</evidence>
<dbReference type="GO" id="GO:0016020">
    <property type="term" value="C:membrane"/>
    <property type="evidence" value="ECO:0007669"/>
    <property type="project" value="InterPro"/>
</dbReference>
<dbReference type="PANTHER" id="PTHR37423">
    <property type="entry name" value="SOLUBLE LYTIC MUREIN TRANSGLYCOSYLASE-RELATED"/>
    <property type="match status" value="1"/>
</dbReference>
<protein>
    <submittedName>
        <fullName evidence="3">Lytic transglycosylase domain-containing protein</fullName>
    </submittedName>
</protein>
<dbReference type="InterPro" id="IPR023346">
    <property type="entry name" value="Lysozyme-like_dom_sf"/>
</dbReference>
<evidence type="ECO:0000256" key="1">
    <source>
        <dbReference type="ARBA" id="ARBA00007734"/>
    </source>
</evidence>
<dbReference type="CDD" id="cd16894">
    <property type="entry name" value="MltD-like"/>
    <property type="match status" value="1"/>
</dbReference>
<dbReference type="PROSITE" id="PS00922">
    <property type="entry name" value="TRANSGLYCOSYLASE"/>
    <property type="match status" value="1"/>
</dbReference>
<evidence type="ECO:0000313" key="4">
    <source>
        <dbReference type="Proteomes" id="UP000787625"/>
    </source>
</evidence>
<dbReference type="AlphaFoldDB" id="A0A9D2ZV18"/>
<name>A0A9D2ZV18_9BACT</name>
<comment type="similarity">
    <text evidence="1">Belongs to the transglycosylase Slt family.</text>
</comment>
<dbReference type="InterPro" id="IPR000189">
    <property type="entry name" value="Transglyc_AS"/>
</dbReference>
<dbReference type="PANTHER" id="PTHR37423:SF2">
    <property type="entry name" value="MEMBRANE-BOUND LYTIC MUREIN TRANSGLYCOSYLASE C"/>
    <property type="match status" value="1"/>
</dbReference>
<dbReference type="Gene3D" id="1.10.530.10">
    <property type="match status" value="1"/>
</dbReference>
<accession>A0A9D2ZV18</accession>
<proteinExistence type="inferred from homology"/>
<dbReference type="GO" id="GO:0000270">
    <property type="term" value="P:peptidoglycan metabolic process"/>
    <property type="evidence" value="ECO:0007669"/>
    <property type="project" value="InterPro"/>
</dbReference>
<dbReference type="Proteomes" id="UP000787625">
    <property type="component" value="Unassembled WGS sequence"/>
</dbReference>
<reference evidence="3" key="2">
    <citation type="submission" date="2021-04" db="EMBL/GenBank/DDBJ databases">
        <authorList>
            <person name="Gilroy R."/>
        </authorList>
    </citation>
    <scope>NUCLEOTIDE SEQUENCE</scope>
    <source>
        <strain evidence="3">MalCec1-1739</strain>
    </source>
</reference>
<dbReference type="SUPFAM" id="SSF53955">
    <property type="entry name" value="Lysozyme-like"/>
    <property type="match status" value="1"/>
</dbReference>
<reference evidence="3" key="1">
    <citation type="journal article" date="2021" name="PeerJ">
        <title>Extensive microbial diversity within the chicken gut microbiome revealed by metagenomics and culture.</title>
        <authorList>
            <person name="Gilroy R."/>
            <person name="Ravi A."/>
            <person name="Getino M."/>
            <person name="Pursley I."/>
            <person name="Horton D.L."/>
            <person name="Alikhan N.F."/>
            <person name="Baker D."/>
            <person name="Gharbi K."/>
            <person name="Hall N."/>
            <person name="Watson M."/>
            <person name="Adriaenssens E.M."/>
            <person name="Foster-Nyarko E."/>
            <person name="Jarju S."/>
            <person name="Secka A."/>
            <person name="Antonio M."/>
            <person name="Oren A."/>
            <person name="Chaudhuri R.R."/>
            <person name="La Ragione R."/>
            <person name="Hildebrand F."/>
            <person name="Pallen M.J."/>
        </authorList>
    </citation>
    <scope>NUCLEOTIDE SEQUENCE</scope>
    <source>
        <strain evidence="3">MalCec1-1739</strain>
    </source>
</reference>
<sequence>MKTTTITTIITAVAAMLVTTACGDRTRDIRTLAVPTAVTVTLPPIPDSYVIAGDTIDLTSYENRERLDRELLAFTYSHTNTVLGLKRANRYFPVIEPILQSHGIPDDMKLLTIVESYLNPFARSGAGAAGIWQFMPATGREFGLEVSKSVDQRYDIAMSTEAACRYLKQAYGKFHDWLSVAASYNAGQGAVRRFSDRHLSDDATHWWMTEQTSRYIFRLIAVKMIYSDPSAYGIVLTADQFYPPLDYDTVAVRQDIRDLAAFAKGRGLTYYQLRDANPWLRQQSLTVRKGKTYRLLIPTQESMHYDPAATVVHDPRWAAY</sequence>
<evidence type="ECO:0000259" key="2">
    <source>
        <dbReference type="Pfam" id="PF01464"/>
    </source>
</evidence>
<dbReference type="Pfam" id="PF01464">
    <property type="entry name" value="SLT"/>
    <property type="match status" value="1"/>
</dbReference>
<dbReference type="PROSITE" id="PS51257">
    <property type="entry name" value="PROKAR_LIPOPROTEIN"/>
    <property type="match status" value="1"/>
</dbReference>
<gene>
    <name evidence="3" type="ORF">IAA93_08460</name>
</gene>
<feature type="domain" description="Transglycosylase SLT" evidence="2">
    <location>
        <begin position="108"/>
        <end position="195"/>
    </location>
</feature>
<dbReference type="GO" id="GO:0008933">
    <property type="term" value="F:peptidoglycan lytic transglycosylase activity"/>
    <property type="evidence" value="ECO:0007669"/>
    <property type="project" value="InterPro"/>
</dbReference>
<organism evidence="3 4">
    <name type="scientific">Candidatus Avibacteroides avistercoris</name>
    <dbReference type="NCBI Taxonomy" id="2840690"/>
    <lineage>
        <taxon>Bacteria</taxon>
        <taxon>Pseudomonadati</taxon>
        <taxon>Bacteroidota</taxon>
        <taxon>Bacteroidia</taxon>
        <taxon>Bacteroidales</taxon>
        <taxon>Bacteroidaceae</taxon>
        <taxon>Bacteroidaceae incertae sedis</taxon>
        <taxon>Candidatus Avibacteroides</taxon>
    </lineage>
</organism>
<comment type="caution">
    <text evidence="3">The sequence shown here is derived from an EMBL/GenBank/DDBJ whole genome shotgun (WGS) entry which is preliminary data.</text>
</comment>
<dbReference type="EMBL" id="DWUP01000196">
    <property type="protein sequence ID" value="HJD53738.1"/>
    <property type="molecule type" value="Genomic_DNA"/>
</dbReference>
<dbReference type="InterPro" id="IPR008258">
    <property type="entry name" value="Transglycosylase_SLT_dom_1"/>
</dbReference>